<protein>
    <submittedName>
        <fullName evidence="9">DNA primase/helicase</fullName>
    </submittedName>
</protein>
<keyword evidence="6" id="KW-0804">Transcription</keyword>
<keyword evidence="5" id="KW-0235">DNA replication</keyword>
<dbReference type="InterPro" id="IPR036977">
    <property type="entry name" value="DNA_primase_Znf_CHC2"/>
</dbReference>
<comment type="caution">
    <text evidence="9">The sequence shown here is derived from an EMBL/GenBank/DDBJ whole genome shotgun (WGS) entry which is preliminary data.</text>
</comment>
<dbReference type="Gene3D" id="3.90.580.10">
    <property type="entry name" value="Zinc finger, CHC2-type domain"/>
    <property type="match status" value="1"/>
</dbReference>
<dbReference type="InterPro" id="IPR002694">
    <property type="entry name" value="Znf_CHC2"/>
</dbReference>
<feature type="domain" description="Zinc finger CHC2-type" evidence="8">
    <location>
        <begin position="38"/>
        <end position="91"/>
    </location>
</feature>
<reference evidence="9 10" key="1">
    <citation type="submission" date="2016-10" db="EMBL/GenBank/DDBJ databases">
        <authorList>
            <person name="Varghese N."/>
            <person name="Submissions S."/>
        </authorList>
    </citation>
    <scope>NUCLEOTIDE SEQUENCE [LARGE SCALE GENOMIC DNA]</scope>
    <source>
        <strain evidence="9 10">DSM 16392</strain>
    </source>
</reference>
<sequence length="347" mass="37535">MNLLDQQWKDYKQRALDVSLLEAAKSSNATLRRSGKEHVGPCPACGGTDRFSVNPVKQKWNCRGAGGGGDAIGVVMHCMSVDFKAACEILTGEEPPSGEGTWDEEAKRKAAERKKASAAKAERESEEQAQQEADSTEYAQKLWDQAKPIEGTPAEAYLLGRRLPRMQWPDCLRFHPGLKYPDAGKLPALVCRVDDTMGDLTGIWRIFITKDGKKAPVANAKLGLGPVAGGAVRLQEATDGEVGIAEGVETALAVYALTGRPCWSCLSTAGLINFEPPLDIDRLRIYGDGDQAYQKPDGSWEMAPGEKAAKRAAQNLQETGLEVLDIALPEAGSDWLDVYNDLYGATV</sequence>
<feature type="compositionally biased region" description="Basic and acidic residues" evidence="7">
    <location>
        <begin position="104"/>
        <end position="123"/>
    </location>
</feature>
<evidence type="ECO:0000313" key="10">
    <source>
        <dbReference type="Proteomes" id="UP000199598"/>
    </source>
</evidence>
<evidence type="ECO:0000259" key="8">
    <source>
        <dbReference type="SMART" id="SM00400"/>
    </source>
</evidence>
<keyword evidence="2" id="KW-0639">Primosome</keyword>
<dbReference type="Proteomes" id="UP000199598">
    <property type="component" value="Unassembled WGS sequence"/>
</dbReference>
<evidence type="ECO:0000256" key="6">
    <source>
        <dbReference type="ARBA" id="ARBA00023163"/>
    </source>
</evidence>
<dbReference type="SMART" id="SM00400">
    <property type="entry name" value="ZnF_CHCC"/>
    <property type="match status" value="1"/>
</dbReference>
<evidence type="ECO:0000256" key="2">
    <source>
        <dbReference type="ARBA" id="ARBA00022515"/>
    </source>
</evidence>
<dbReference type="Pfam" id="PF01807">
    <property type="entry name" value="Zn_ribbon_DnaG"/>
    <property type="match status" value="1"/>
</dbReference>
<dbReference type="RefSeq" id="WP_093522776.1">
    <property type="nucleotide sequence ID" value="NZ_FOSK01000013.1"/>
</dbReference>
<dbReference type="Pfam" id="PF13362">
    <property type="entry name" value="Toprim_3"/>
    <property type="match status" value="1"/>
</dbReference>
<dbReference type="SUPFAM" id="SSF57783">
    <property type="entry name" value="Zinc beta-ribbon"/>
    <property type="match status" value="1"/>
</dbReference>
<evidence type="ECO:0000256" key="1">
    <source>
        <dbReference type="ARBA" id="ARBA00022478"/>
    </source>
</evidence>
<dbReference type="InterPro" id="IPR055570">
    <property type="entry name" value="DUF7146"/>
</dbReference>
<name>A0A1I4E3U3_9HYPH</name>
<dbReference type="Pfam" id="PF23639">
    <property type="entry name" value="DUF7146"/>
    <property type="match status" value="1"/>
</dbReference>
<evidence type="ECO:0000256" key="4">
    <source>
        <dbReference type="ARBA" id="ARBA00022695"/>
    </source>
</evidence>
<dbReference type="CDD" id="cd01029">
    <property type="entry name" value="TOPRIM_primases"/>
    <property type="match status" value="1"/>
</dbReference>
<gene>
    <name evidence="9" type="ORF">SAMN04488518_113133</name>
</gene>
<dbReference type="EMBL" id="FOSK01000013">
    <property type="protein sequence ID" value="SFK99630.1"/>
    <property type="molecule type" value="Genomic_DNA"/>
</dbReference>
<dbReference type="InterPro" id="IPR034154">
    <property type="entry name" value="TOPRIM_DnaG/twinkle"/>
</dbReference>
<keyword evidence="1" id="KW-0240">DNA-directed RNA polymerase</keyword>
<proteinExistence type="predicted"/>
<keyword evidence="10" id="KW-1185">Reference proteome</keyword>
<dbReference type="InterPro" id="IPR006171">
    <property type="entry name" value="TOPRIM_dom"/>
</dbReference>
<evidence type="ECO:0000313" key="9">
    <source>
        <dbReference type="EMBL" id="SFK99630.1"/>
    </source>
</evidence>
<feature type="region of interest" description="Disordered" evidence="7">
    <location>
        <begin position="92"/>
        <end position="136"/>
    </location>
</feature>
<organism evidence="9 10">
    <name type="scientific">Pseudovibrio ascidiaceicola</name>
    <dbReference type="NCBI Taxonomy" id="285279"/>
    <lineage>
        <taxon>Bacteria</taxon>
        <taxon>Pseudomonadati</taxon>
        <taxon>Pseudomonadota</taxon>
        <taxon>Alphaproteobacteria</taxon>
        <taxon>Hyphomicrobiales</taxon>
        <taxon>Stappiaceae</taxon>
        <taxon>Pseudovibrio</taxon>
    </lineage>
</organism>
<evidence type="ECO:0000256" key="7">
    <source>
        <dbReference type="SAM" id="MobiDB-lite"/>
    </source>
</evidence>
<accession>A0A1I4E3U3</accession>
<evidence type="ECO:0000256" key="3">
    <source>
        <dbReference type="ARBA" id="ARBA00022679"/>
    </source>
</evidence>
<evidence type="ECO:0000256" key="5">
    <source>
        <dbReference type="ARBA" id="ARBA00022705"/>
    </source>
</evidence>
<keyword evidence="3" id="KW-0808">Transferase</keyword>
<keyword evidence="4" id="KW-0548">Nucleotidyltransferase</keyword>